<dbReference type="Gene3D" id="2.40.50.100">
    <property type="match status" value="1"/>
</dbReference>
<dbReference type="InterPro" id="IPR051909">
    <property type="entry name" value="MFP_Cation_Efflux"/>
</dbReference>
<sequence>MKDLVTTNLLLLLMFIQCISISSTSYADEITSVAVKTAIVVERPVSETIIAYGILAPDPDQVLSLSLPHAGLINRVWVRLGQRVKSGDKLLEVITAPDARMQYLQAQSGVDFATRELEREQRLLEEQLSTKAQVDTARKALRDAKSSLEALRLRGLDRVEETLLAPMDGIITRLNVTQGQRVQTDTTAMLIAAEK</sequence>
<dbReference type="InterPro" id="IPR058790">
    <property type="entry name" value="BSH_CusB"/>
</dbReference>
<keyword evidence="2" id="KW-0175">Coiled coil</keyword>
<gene>
    <name evidence="4" type="ORF">MNBD_DELTA03-1676</name>
</gene>
<dbReference type="GO" id="GO:0046914">
    <property type="term" value="F:transition metal ion binding"/>
    <property type="evidence" value="ECO:0007669"/>
    <property type="project" value="TreeGrafter"/>
</dbReference>
<dbReference type="GO" id="GO:0030288">
    <property type="term" value="C:outer membrane-bounded periplasmic space"/>
    <property type="evidence" value="ECO:0007669"/>
    <property type="project" value="TreeGrafter"/>
</dbReference>
<evidence type="ECO:0000256" key="1">
    <source>
        <dbReference type="ARBA" id="ARBA00022448"/>
    </source>
</evidence>
<evidence type="ECO:0000256" key="2">
    <source>
        <dbReference type="SAM" id="Coils"/>
    </source>
</evidence>
<accession>A0A3B0VDY7</accession>
<proteinExistence type="predicted"/>
<evidence type="ECO:0000313" key="4">
    <source>
        <dbReference type="EMBL" id="VAW37172.1"/>
    </source>
</evidence>
<dbReference type="SUPFAM" id="SSF111369">
    <property type="entry name" value="HlyD-like secretion proteins"/>
    <property type="match status" value="1"/>
</dbReference>
<dbReference type="Gene3D" id="1.10.287.470">
    <property type="entry name" value="Helix hairpin bin"/>
    <property type="match status" value="1"/>
</dbReference>
<reference evidence="4" key="1">
    <citation type="submission" date="2018-06" db="EMBL/GenBank/DDBJ databases">
        <authorList>
            <person name="Zhirakovskaya E."/>
        </authorList>
    </citation>
    <scope>NUCLEOTIDE SEQUENCE</scope>
</reference>
<dbReference type="EMBL" id="UOEX01000202">
    <property type="protein sequence ID" value="VAW37172.1"/>
    <property type="molecule type" value="Genomic_DNA"/>
</dbReference>
<dbReference type="GO" id="GO:0015679">
    <property type="term" value="P:plasma membrane copper ion transport"/>
    <property type="evidence" value="ECO:0007669"/>
    <property type="project" value="TreeGrafter"/>
</dbReference>
<evidence type="ECO:0000259" key="3">
    <source>
        <dbReference type="Pfam" id="PF25919"/>
    </source>
</evidence>
<feature type="domain" description="CusB-like barrel-sandwich hybrid" evidence="3">
    <location>
        <begin position="69"/>
        <end position="191"/>
    </location>
</feature>
<dbReference type="GO" id="GO:0060003">
    <property type="term" value="P:copper ion export"/>
    <property type="evidence" value="ECO:0007669"/>
    <property type="project" value="TreeGrafter"/>
</dbReference>
<dbReference type="PANTHER" id="PTHR30097:SF15">
    <property type="entry name" value="CATION EFFLUX SYSTEM PROTEIN CUSB"/>
    <property type="match status" value="1"/>
</dbReference>
<feature type="coiled-coil region" evidence="2">
    <location>
        <begin position="110"/>
        <end position="154"/>
    </location>
</feature>
<organism evidence="4">
    <name type="scientific">hydrothermal vent metagenome</name>
    <dbReference type="NCBI Taxonomy" id="652676"/>
    <lineage>
        <taxon>unclassified sequences</taxon>
        <taxon>metagenomes</taxon>
        <taxon>ecological metagenomes</taxon>
    </lineage>
</organism>
<protein>
    <recommendedName>
        <fullName evidence="3">CusB-like barrel-sandwich hybrid domain-containing protein</fullName>
    </recommendedName>
</protein>
<dbReference type="AlphaFoldDB" id="A0A3B0VDY7"/>
<keyword evidence="1" id="KW-0813">Transport</keyword>
<feature type="non-terminal residue" evidence="4">
    <location>
        <position position="195"/>
    </location>
</feature>
<dbReference type="PANTHER" id="PTHR30097">
    <property type="entry name" value="CATION EFFLUX SYSTEM PROTEIN CUSB"/>
    <property type="match status" value="1"/>
</dbReference>
<dbReference type="Pfam" id="PF25919">
    <property type="entry name" value="BSH_CusB"/>
    <property type="match status" value="1"/>
</dbReference>
<name>A0A3B0VDY7_9ZZZZ</name>